<dbReference type="EMBL" id="BGPR01115162">
    <property type="protein sequence ID" value="GBN03135.1"/>
    <property type="molecule type" value="Genomic_DNA"/>
</dbReference>
<dbReference type="EMBL" id="BGPR01115159">
    <property type="protein sequence ID" value="GBN03121.1"/>
    <property type="molecule type" value="Genomic_DNA"/>
</dbReference>
<evidence type="ECO:0000313" key="3">
    <source>
        <dbReference type="EMBL" id="GBN03135.1"/>
    </source>
</evidence>
<proteinExistence type="predicted"/>
<keyword evidence="4" id="KW-1185">Reference proteome</keyword>
<gene>
    <name evidence="3" type="primary">TY3B-G_72</name>
    <name evidence="2" type="synonym">TY3B-G_744</name>
    <name evidence="2" type="ORF">AVEN_107337_1</name>
    <name evidence="3" type="ORF">AVEN_137400_1</name>
</gene>
<dbReference type="Proteomes" id="UP000499080">
    <property type="component" value="Unassembled WGS sequence"/>
</dbReference>
<comment type="caution">
    <text evidence="3">The sequence shown here is derived from an EMBL/GenBank/DDBJ whole genome shotgun (WGS) entry which is preliminary data.</text>
</comment>
<dbReference type="Gene3D" id="3.30.70.270">
    <property type="match status" value="1"/>
</dbReference>
<sequence>MEQGIIRPSNGAYASPVHFVKKQIGDWRICGDFRRLNSITISDRYPLPHIHDFSHGLAGKTVFSKIDLVKAYHMIPIKNSDIHKTVVITPIGLFEYTCMTFGLKNAAQSLQRFIDQVLLGLDCSYAYLDDILIASENEDQHKLDVEKVFQRLKDYGLKINIGKCVFGQETLQFLGFQISSSGVSPSPDKVKVLIEYPLSKTVDELRRFLAMLNFYHRFFKIRSRCAGLPTRFGQGQS</sequence>
<dbReference type="CDD" id="cd01647">
    <property type="entry name" value="RT_LTR"/>
    <property type="match status" value="1"/>
</dbReference>
<dbReference type="InterPro" id="IPR043128">
    <property type="entry name" value="Rev_trsase/Diguanyl_cyclase"/>
</dbReference>
<name>A0A4Y2KL94_ARAVE</name>
<evidence type="ECO:0000313" key="2">
    <source>
        <dbReference type="EMBL" id="GBN03121.1"/>
    </source>
</evidence>
<dbReference type="PROSITE" id="PS50878">
    <property type="entry name" value="RT_POL"/>
    <property type="match status" value="1"/>
</dbReference>
<dbReference type="AlphaFoldDB" id="A0A4Y2KL94"/>
<feature type="domain" description="Reverse transcriptase" evidence="1">
    <location>
        <begin position="1"/>
        <end position="178"/>
    </location>
</feature>
<dbReference type="PANTHER" id="PTHR37984:SF5">
    <property type="entry name" value="PROTEIN NYNRIN-LIKE"/>
    <property type="match status" value="1"/>
</dbReference>
<dbReference type="InterPro" id="IPR000477">
    <property type="entry name" value="RT_dom"/>
</dbReference>
<organism evidence="3 4">
    <name type="scientific">Araneus ventricosus</name>
    <name type="common">Orbweaver spider</name>
    <name type="synonym">Epeira ventricosa</name>
    <dbReference type="NCBI Taxonomy" id="182803"/>
    <lineage>
        <taxon>Eukaryota</taxon>
        <taxon>Metazoa</taxon>
        <taxon>Ecdysozoa</taxon>
        <taxon>Arthropoda</taxon>
        <taxon>Chelicerata</taxon>
        <taxon>Arachnida</taxon>
        <taxon>Araneae</taxon>
        <taxon>Araneomorphae</taxon>
        <taxon>Entelegynae</taxon>
        <taxon>Araneoidea</taxon>
        <taxon>Araneidae</taxon>
        <taxon>Araneus</taxon>
    </lineage>
</organism>
<dbReference type="SUPFAM" id="SSF56672">
    <property type="entry name" value="DNA/RNA polymerases"/>
    <property type="match status" value="1"/>
</dbReference>
<protein>
    <submittedName>
        <fullName evidence="3">Transposon Ty3-G Gag-Pol polyprotein</fullName>
    </submittedName>
</protein>
<dbReference type="OrthoDB" id="775972at2759"/>
<evidence type="ECO:0000259" key="1">
    <source>
        <dbReference type="PROSITE" id="PS50878"/>
    </source>
</evidence>
<dbReference type="InterPro" id="IPR050951">
    <property type="entry name" value="Retrovirus_Pol_polyprotein"/>
</dbReference>
<evidence type="ECO:0000313" key="4">
    <source>
        <dbReference type="Proteomes" id="UP000499080"/>
    </source>
</evidence>
<dbReference type="GO" id="GO:0071897">
    <property type="term" value="P:DNA biosynthetic process"/>
    <property type="evidence" value="ECO:0007669"/>
    <property type="project" value="UniProtKB-ARBA"/>
</dbReference>
<accession>A0A4Y2KL94</accession>
<dbReference type="Pfam" id="PF00078">
    <property type="entry name" value="RVT_1"/>
    <property type="match status" value="1"/>
</dbReference>
<dbReference type="Gene3D" id="3.10.10.10">
    <property type="entry name" value="HIV Type 1 Reverse Transcriptase, subunit A, domain 1"/>
    <property type="match status" value="1"/>
</dbReference>
<dbReference type="PANTHER" id="PTHR37984">
    <property type="entry name" value="PROTEIN CBG26694"/>
    <property type="match status" value="1"/>
</dbReference>
<reference evidence="3 4" key="1">
    <citation type="journal article" date="2019" name="Sci. Rep.">
        <title>Orb-weaving spider Araneus ventricosus genome elucidates the spidroin gene catalogue.</title>
        <authorList>
            <person name="Kono N."/>
            <person name="Nakamura H."/>
            <person name="Ohtoshi R."/>
            <person name="Moran D.A.P."/>
            <person name="Shinohara A."/>
            <person name="Yoshida Y."/>
            <person name="Fujiwara M."/>
            <person name="Mori M."/>
            <person name="Tomita M."/>
            <person name="Arakawa K."/>
        </authorList>
    </citation>
    <scope>NUCLEOTIDE SEQUENCE [LARGE SCALE GENOMIC DNA]</scope>
</reference>
<dbReference type="InterPro" id="IPR043502">
    <property type="entry name" value="DNA/RNA_pol_sf"/>
</dbReference>